<gene>
    <name evidence="3" type="ORF">TWF703_003085</name>
</gene>
<evidence type="ECO:0000256" key="1">
    <source>
        <dbReference type="SAM" id="MobiDB-lite"/>
    </source>
</evidence>
<dbReference type="PANTHER" id="PTHR13275">
    <property type="entry name" value="YL-1 PROTEIN TRANSCRIPTION FACTOR-LIKE 1"/>
    <property type="match status" value="1"/>
</dbReference>
<name>A0A7C8JQP7_ORBOL</name>
<dbReference type="AlphaFoldDB" id="A0A7C8JQP7"/>
<feature type="domain" description="Nucleolar protein Dnt1-like N-terminal" evidence="2">
    <location>
        <begin position="28"/>
        <end position="87"/>
    </location>
</feature>
<feature type="compositionally biased region" description="Polar residues" evidence="1">
    <location>
        <begin position="218"/>
        <end position="227"/>
    </location>
</feature>
<feature type="compositionally biased region" description="Acidic residues" evidence="1">
    <location>
        <begin position="910"/>
        <end position="964"/>
    </location>
</feature>
<feature type="compositionally biased region" description="Basic and acidic residues" evidence="1">
    <location>
        <begin position="1081"/>
        <end position="1091"/>
    </location>
</feature>
<feature type="compositionally biased region" description="Acidic residues" evidence="1">
    <location>
        <begin position="168"/>
        <end position="198"/>
    </location>
</feature>
<protein>
    <recommendedName>
        <fullName evidence="2">Nucleolar protein Dnt1-like N-terminal domain-containing protein</fullName>
    </recommendedName>
</protein>
<feature type="compositionally biased region" description="Acidic residues" evidence="1">
    <location>
        <begin position="990"/>
        <end position="1013"/>
    </location>
</feature>
<feature type="compositionally biased region" description="Basic and acidic residues" evidence="1">
    <location>
        <begin position="796"/>
        <end position="807"/>
    </location>
</feature>
<dbReference type="GO" id="GO:0005634">
    <property type="term" value="C:nucleus"/>
    <property type="evidence" value="ECO:0007669"/>
    <property type="project" value="TreeGrafter"/>
</dbReference>
<organism evidence="3 4">
    <name type="scientific">Orbilia oligospora</name>
    <name type="common">Nematode-trapping fungus</name>
    <name type="synonym">Arthrobotrys oligospora</name>
    <dbReference type="NCBI Taxonomy" id="2813651"/>
    <lineage>
        <taxon>Eukaryota</taxon>
        <taxon>Fungi</taxon>
        <taxon>Dikarya</taxon>
        <taxon>Ascomycota</taxon>
        <taxon>Pezizomycotina</taxon>
        <taxon>Orbiliomycetes</taxon>
        <taxon>Orbiliales</taxon>
        <taxon>Orbiliaceae</taxon>
        <taxon>Orbilia</taxon>
    </lineage>
</organism>
<feature type="compositionally biased region" description="Low complexity" evidence="1">
    <location>
        <begin position="670"/>
        <end position="679"/>
    </location>
</feature>
<feature type="region of interest" description="Disordered" evidence="1">
    <location>
        <begin position="653"/>
        <end position="1274"/>
    </location>
</feature>
<feature type="compositionally biased region" description="Acidic residues" evidence="1">
    <location>
        <begin position="375"/>
        <end position="388"/>
    </location>
</feature>
<feature type="compositionally biased region" description="Basic and acidic residues" evidence="1">
    <location>
        <begin position="1251"/>
        <end position="1262"/>
    </location>
</feature>
<feature type="compositionally biased region" description="Polar residues" evidence="1">
    <location>
        <begin position="1109"/>
        <end position="1126"/>
    </location>
</feature>
<dbReference type="PANTHER" id="PTHR13275:SF4">
    <property type="entry name" value="VACUOLAR PROTEIN SORTING-ASSOCIATED PROTEIN 72 HOMOLOG"/>
    <property type="match status" value="1"/>
</dbReference>
<feature type="compositionally biased region" description="Basic and acidic residues" evidence="1">
    <location>
        <begin position="705"/>
        <end position="722"/>
    </location>
</feature>
<feature type="compositionally biased region" description="Basic and acidic residues" evidence="1">
    <location>
        <begin position="570"/>
        <end position="580"/>
    </location>
</feature>
<feature type="compositionally biased region" description="Basic and acidic residues" evidence="1">
    <location>
        <begin position="817"/>
        <end position="830"/>
    </location>
</feature>
<dbReference type="Proteomes" id="UP000480548">
    <property type="component" value="Unassembled WGS sequence"/>
</dbReference>
<feature type="compositionally biased region" description="Polar residues" evidence="1">
    <location>
        <begin position="510"/>
        <end position="564"/>
    </location>
</feature>
<sequence>MRGLRLQVKVISQSSHNPKGRNLAPIAEFLHLAAPNVTLEDLTLLITDKYARLYPRNRPLNIQRLQDSEGNDLDLTYTVGDVFDDKSSNRDGSIVKVIHKDVLRDESVPPESGLRPTGSKKRSIQSLAPVAESEEVRDGEQEVDEEVGVPVNLHPSKKQRIRSRSGSTEDEEDDDEEMQEEEEEEEEEVEEGTPDEQQLEGGSEGLPVLPSVVESSRARSQATSQGGIASEPPAARAGLGNASSGSGPISRATDHAGMLPPNRLVRNRVQGSGGSLIPETSQLFGELLSPKEETFSSPLFTATTHKKVMSNTQPVEISSPETEDLDAPVIAPHALRGSGGRKSTSVTAKQGTLKRPAKAMANKKPSTRNQGSIYEIEDSDSEAEEEETEKPAHQKRKVNSSSQKKSQGAAPKRVTLRRSGASSATPTLEVSASQPNTILPPRVLNDFVVEIPPIEDIRRSGERELSNTPVPNVADLIGTRSRAEEDPATGPKSSQDKFIKPSLPTKARKGSNQPETPITTEKNLINETRTPVSGSSKRATVSRSTQSATPEVNNGKSAGSSSVLHSALRSPEKRNLEAKKSVSFANEGSPTPSTSSITVAAAATNVAGTATKPTPEVRKPRTTFKVPIPIIPVELQGISDQSTLEGKKKYEAFLGKPARNRSTSSTPPISALTSTLASSKALVKGKPTRGESADAGDEAAAGRTATEKNTKQTSDKAKDTLKNKASISPSPAKKVSSEDEDMEDAPPLSKKASVERSSSPVSSSSEATSSESEEDSDEGSEGEEDEAKGTPKKTPPKVENKPAERKTPIVSDSESEPDAKPKGRFIDVKKIMALTDSEDEDDSGGASKRNSKAPMTREESPIKGPGKRQLRSTSPEKKEFVRFSYTTAPSKIALEPISKLAPGASGETPSGDEEDEVGDGDQEMVDQPAEEAEEAEEGEEEEEEEEGEGEGEEEEEEEEDSDEEGLVRAKATTVLSLPTPATSQTQVPESESESESESDDNDDKSDQGTESDSDNEKPTSRTSANPPSSISVVPESSPPKPQPEKEAIGKNDTNTATPPADSESSSEEESSSDESSEEEPEKNTPPKKVDTTAKAMDALFRSPAPKLLNGNTPRFSKTPEPSQPTAGPSKLPPSRMNRRTLGYISPSPGPPSSMPARLPSMMSPKDARKRHSLTSHYKGLTMLSQQDIPETRDGGKSAKPTAPVGVGAGQKPKPRLSEGMKSFQNILSSQKGGKDSDDDSDSDDSDDSDDEGKGDKEEEKTKGRTGLGRFLPFL</sequence>
<feature type="region of interest" description="Disordered" evidence="1">
    <location>
        <begin position="457"/>
        <end position="597"/>
    </location>
</feature>
<feature type="compositionally biased region" description="Low complexity" evidence="1">
    <location>
        <begin position="588"/>
        <end position="597"/>
    </location>
</feature>
<feature type="compositionally biased region" description="Acidic residues" evidence="1">
    <location>
        <begin position="1236"/>
        <end position="1250"/>
    </location>
</feature>
<feature type="compositionally biased region" description="Acidic residues" evidence="1">
    <location>
        <begin position="771"/>
        <end position="786"/>
    </location>
</feature>
<dbReference type="EMBL" id="WIQZ01000017">
    <property type="protein sequence ID" value="KAF3140212.1"/>
    <property type="molecule type" value="Genomic_DNA"/>
</dbReference>
<evidence type="ECO:0000313" key="4">
    <source>
        <dbReference type="Proteomes" id="UP000480548"/>
    </source>
</evidence>
<feature type="compositionally biased region" description="Low complexity" evidence="1">
    <location>
        <begin position="755"/>
        <end position="770"/>
    </location>
</feature>
<feature type="compositionally biased region" description="Polar residues" evidence="1">
    <location>
        <begin position="310"/>
        <end position="320"/>
    </location>
</feature>
<proteinExistence type="predicted"/>
<evidence type="ECO:0000259" key="2">
    <source>
        <dbReference type="Pfam" id="PF10407"/>
    </source>
</evidence>
<feature type="compositionally biased region" description="Low complexity" evidence="1">
    <location>
        <begin position="1026"/>
        <end position="1035"/>
    </location>
</feature>
<feature type="compositionally biased region" description="Acidic residues" evidence="1">
    <location>
        <begin position="1064"/>
        <end position="1080"/>
    </location>
</feature>
<evidence type="ECO:0000313" key="3">
    <source>
        <dbReference type="EMBL" id="KAF3140212.1"/>
    </source>
</evidence>
<accession>A0A7C8JQP7</accession>
<feature type="region of interest" description="Disordered" evidence="1">
    <location>
        <begin position="310"/>
        <end position="444"/>
    </location>
</feature>
<feature type="compositionally biased region" description="Polar residues" evidence="1">
    <location>
        <begin position="420"/>
        <end position="437"/>
    </location>
</feature>
<dbReference type="InterPro" id="IPR018844">
    <property type="entry name" value="Dnt1-like_N"/>
</dbReference>
<reference evidence="3 4" key="1">
    <citation type="submission" date="2019-06" db="EMBL/GenBank/DDBJ databases">
        <authorList>
            <person name="Palmer J.M."/>
        </authorList>
    </citation>
    <scope>NUCLEOTIDE SEQUENCE [LARGE SCALE GENOMIC DNA]</scope>
    <source>
        <strain evidence="3 4">TWF703</strain>
    </source>
</reference>
<feature type="compositionally biased region" description="Polar residues" evidence="1">
    <location>
        <begin position="341"/>
        <end position="350"/>
    </location>
</feature>
<comment type="caution">
    <text evidence="3">The sequence shown here is derived from an EMBL/GenBank/DDBJ whole genome shotgun (WGS) entry which is preliminary data.</text>
</comment>
<feature type="compositionally biased region" description="Polar residues" evidence="1">
    <location>
        <begin position="973"/>
        <end position="988"/>
    </location>
</feature>
<feature type="region of interest" description="Disordered" evidence="1">
    <location>
        <begin position="107"/>
        <end position="278"/>
    </location>
</feature>
<dbReference type="Pfam" id="PF10407">
    <property type="entry name" value="Cytokin_check_N"/>
    <property type="match status" value="1"/>
</dbReference>